<dbReference type="Pfam" id="PF02397">
    <property type="entry name" value="Bac_transf"/>
    <property type="match status" value="1"/>
</dbReference>
<feature type="transmembrane region" description="Helical" evidence="7">
    <location>
        <begin position="51"/>
        <end position="71"/>
    </location>
</feature>
<protein>
    <submittedName>
        <fullName evidence="9">Sugar transferase</fullName>
    </submittedName>
</protein>
<dbReference type="InterPro" id="IPR003362">
    <property type="entry name" value="Bact_transf"/>
</dbReference>
<evidence type="ECO:0000256" key="5">
    <source>
        <dbReference type="ARBA" id="ARBA00022989"/>
    </source>
</evidence>
<feature type="transmembrane region" description="Helical" evidence="7">
    <location>
        <begin position="265"/>
        <end position="286"/>
    </location>
</feature>
<keyword evidence="5 7" id="KW-1133">Transmembrane helix</keyword>
<evidence type="ECO:0000256" key="2">
    <source>
        <dbReference type="ARBA" id="ARBA00006464"/>
    </source>
</evidence>
<evidence type="ECO:0000256" key="6">
    <source>
        <dbReference type="ARBA" id="ARBA00023136"/>
    </source>
</evidence>
<dbReference type="GO" id="GO:0016780">
    <property type="term" value="F:phosphotransferase activity, for other substituted phosphate groups"/>
    <property type="evidence" value="ECO:0007669"/>
    <property type="project" value="TreeGrafter"/>
</dbReference>
<reference evidence="9 10" key="1">
    <citation type="submission" date="2019-08" db="EMBL/GenBank/DDBJ databases">
        <title>In-depth cultivation of the pig gut microbiome towards novel bacterial diversity and tailored functional studies.</title>
        <authorList>
            <person name="Wylensek D."/>
            <person name="Hitch T.C.A."/>
            <person name="Clavel T."/>
        </authorList>
    </citation>
    <scope>NUCLEOTIDE SEQUENCE [LARGE SCALE GENOMIC DNA]</scope>
    <source>
        <strain evidence="9 10">WCA-MUC-591-APC-4B</strain>
    </source>
</reference>
<organism evidence="9 10">
    <name type="scientific">Mogibacterium kristiansenii</name>
    <dbReference type="NCBI Taxonomy" id="2606708"/>
    <lineage>
        <taxon>Bacteria</taxon>
        <taxon>Bacillati</taxon>
        <taxon>Bacillota</taxon>
        <taxon>Clostridia</taxon>
        <taxon>Peptostreptococcales</taxon>
        <taxon>Anaerovoracaceae</taxon>
        <taxon>Mogibacterium</taxon>
    </lineage>
</organism>
<dbReference type="EMBL" id="VUNA01000001">
    <property type="protein sequence ID" value="MST69829.1"/>
    <property type="molecule type" value="Genomic_DNA"/>
</dbReference>
<dbReference type="PANTHER" id="PTHR30576:SF0">
    <property type="entry name" value="UNDECAPRENYL-PHOSPHATE N-ACETYLGALACTOSAMINYL 1-PHOSPHATE TRANSFERASE-RELATED"/>
    <property type="match status" value="1"/>
</dbReference>
<dbReference type="GO" id="GO:0016020">
    <property type="term" value="C:membrane"/>
    <property type="evidence" value="ECO:0007669"/>
    <property type="project" value="UniProtKB-SubCell"/>
</dbReference>
<comment type="caution">
    <text evidence="9">The sequence shown here is derived from an EMBL/GenBank/DDBJ whole genome shotgun (WGS) entry which is preliminary data.</text>
</comment>
<accession>A0A6N7XIS3</accession>
<evidence type="ECO:0000313" key="10">
    <source>
        <dbReference type="Proteomes" id="UP000469424"/>
    </source>
</evidence>
<dbReference type="PANTHER" id="PTHR30576">
    <property type="entry name" value="COLANIC BIOSYNTHESIS UDP-GLUCOSE LIPID CARRIER TRANSFERASE"/>
    <property type="match status" value="1"/>
</dbReference>
<comment type="similarity">
    <text evidence="2">Belongs to the bacterial sugar transferase family.</text>
</comment>
<dbReference type="RefSeq" id="WP_154553385.1">
    <property type="nucleotide sequence ID" value="NZ_JAQXUZ010000004.1"/>
</dbReference>
<name>A0A6N7XIS3_9FIRM</name>
<dbReference type="NCBIfam" id="TIGR03025">
    <property type="entry name" value="EPS_sugtrans"/>
    <property type="match status" value="1"/>
</dbReference>
<keyword evidence="6 7" id="KW-0472">Membrane</keyword>
<sequence>MNKKNKIKDNSYVNDVVDKLECIAEIAVLSVIYFYFWRFQYDAALFPPLQHRGRFVIAGVYALLLIIGFVWTEGFRWGYLKRLDVVISQGVSIFVVNFISYWQLSLIGNGMIPVMPMVMLTGVQLLTSILACFLFTKIYFHLHSKKNMVMIYGTENALKLQFKANNRLSQYHVSKAISADTDFIDILSEINRYDGVIINDLPGKKRNNILKYCYFNGIDAYVVPKISDIIIRGADDFNLLDTPIVITHGKGLTLTQRMTKRTMDVVLCLIAMVPASVIMLITAIFIKLDDGGPVFFRQERVTRNGKHFNVIKFRSMIVDAEKYNKPIPAVDQDPRITKVGRIIRATRIDELPQLFNILKGDMSIVGPRPERVEHVEKYSREIPEFIYREKVKGGLTGYAQIYGRYNTSAYDKLRLDLMYIEDYSLVLDIKMIFRTIRILFQKDSTEGFDKAEELEQLKEDEVEKIRKALDDDE</sequence>
<feature type="domain" description="Bacterial sugar transferase" evidence="8">
    <location>
        <begin position="260"/>
        <end position="440"/>
    </location>
</feature>
<evidence type="ECO:0000259" key="8">
    <source>
        <dbReference type="Pfam" id="PF02397"/>
    </source>
</evidence>
<dbReference type="AlphaFoldDB" id="A0A6N7XIS3"/>
<evidence type="ECO:0000256" key="1">
    <source>
        <dbReference type="ARBA" id="ARBA00004141"/>
    </source>
</evidence>
<gene>
    <name evidence="9" type="ORF">FYJ65_00490</name>
</gene>
<keyword evidence="10" id="KW-1185">Reference proteome</keyword>
<evidence type="ECO:0000256" key="3">
    <source>
        <dbReference type="ARBA" id="ARBA00022679"/>
    </source>
</evidence>
<dbReference type="InterPro" id="IPR017475">
    <property type="entry name" value="EPS_sugar_tfrase"/>
</dbReference>
<proteinExistence type="inferred from homology"/>
<keyword evidence="3 9" id="KW-0808">Transferase</keyword>
<evidence type="ECO:0000256" key="4">
    <source>
        <dbReference type="ARBA" id="ARBA00022692"/>
    </source>
</evidence>
<dbReference type="Proteomes" id="UP000469424">
    <property type="component" value="Unassembled WGS sequence"/>
</dbReference>
<keyword evidence="4 7" id="KW-0812">Transmembrane</keyword>
<evidence type="ECO:0000313" key="9">
    <source>
        <dbReference type="EMBL" id="MST69829.1"/>
    </source>
</evidence>
<feature type="transmembrane region" description="Helical" evidence="7">
    <location>
        <begin position="83"/>
        <end position="102"/>
    </location>
</feature>
<comment type="subcellular location">
    <subcellularLocation>
        <location evidence="1">Membrane</location>
        <topology evidence="1">Multi-pass membrane protein</topology>
    </subcellularLocation>
</comment>
<feature type="transmembrane region" description="Helical" evidence="7">
    <location>
        <begin position="114"/>
        <end position="140"/>
    </location>
</feature>
<evidence type="ECO:0000256" key="7">
    <source>
        <dbReference type="SAM" id="Phobius"/>
    </source>
</evidence>
<feature type="transmembrane region" description="Helical" evidence="7">
    <location>
        <begin position="20"/>
        <end position="39"/>
    </location>
</feature>